<protein>
    <submittedName>
        <fullName evidence="6">Sentrin-specific protease 1-like</fullName>
    </submittedName>
</protein>
<name>A0A8S0S4A0_OLEEU</name>
<sequence length="431" mass="49014">MEKSKAAKLVINVEDTSKRRSKRKSDFSPKKTPPNKQLPSQTVKKLRSKKDWRFIILKERWFPSKITTSDSKVQIEICDLVPTEAEMAMSYMDGVQHNKPIQPEFSRGSRRKKIGKGKSVDLAHISEESVPLVTDIGVRQAHITDDDDDFVDPPRRCEVEKLQPVVDKKGKGKVDLTDDVAFSCSLQPPSFDLGIRYTQPNDLQSAEIQKQIDVAITNVITASKNVDEEGSPTPELASELPVKWVLRPARILSLHLLSKKERYRGMTNKIKDIFPTYQKDPHVLFSESSLIKAVIGHMISLSTSWADVDYVFMPLLPTNKAHWMLGLVEFRSHTVMLFNSPGKTYCDWKMLESIESYVKVLPALMKALGISKKDPDYNESECKQMKVTIDCILPQQTNGCSIPHQFDATKCRLDIASLLYKHQKPYVKKVR</sequence>
<dbReference type="OrthoDB" id="1694156at2759"/>
<comment type="caution">
    <text evidence="6">The sequence shown here is derived from an EMBL/GenBank/DDBJ whole genome shotgun (WGS) entry which is preliminary data.</text>
</comment>
<dbReference type="Gramene" id="OE9A099282T1">
    <property type="protein sequence ID" value="OE9A099282C1"/>
    <property type="gene ID" value="OE9A099282"/>
</dbReference>
<proteinExistence type="inferred from homology"/>
<dbReference type="EMBL" id="CACTIH010003922">
    <property type="protein sequence ID" value="CAA2987404.1"/>
    <property type="molecule type" value="Genomic_DNA"/>
</dbReference>
<dbReference type="InterPro" id="IPR038765">
    <property type="entry name" value="Papain-like_cys_pep_sf"/>
</dbReference>
<dbReference type="PROSITE" id="PS50600">
    <property type="entry name" value="ULP_PROTEASE"/>
    <property type="match status" value="1"/>
</dbReference>
<feature type="domain" description="Ubiquitin-like protease family profile" evidence="5">
    <location>
        <begin position="219"/>
        <end position="422"/>
    </location>
</feature>
<evidence type="ECO:0000313" key="6">
    <source>
        <dbReference type="EMBL" id="CAA2987404.1"/>
    </source>
</evidence>
<keyword evidence="3" id="KW-0378">Hydrolase</keyword>
<organism evidence="6 7">
    <name type="scientific">Olea europaea subsp. europaea</name>
    <dbReference type="NCBI Taxonomy" id="158383"/>
    <lineage>
        <taxon>Eukaryota</taxon>
        <taxon>Viridiplantae</taxon>
        <taxon>Streptophyta</taxon>
        <taxon>Embryophyta</taxon>
        <taxon>Tracheophyta</taxon>
        <taxon>Spermatophyta</taxon>
        <taxon>Magnoliopsida</taxon>
        <taxon>eudicotyledons</taxon>
        <taxon>Gunneridae</taxon>
        <taxon>Pentapetalae</taxon>
        <taxon>asterids</taxon>
        <taxon>lamiids</taxon>
        <taxon>Lamiales</taxon>
        <taxon>Oleaceae</taxon>
        <taxon>Oleeae</taxon>
        <taxon>Olea</taxon>
    </lineage>
</organism>
<dbReference type="SUPFAM" id="SSF54001">
    <property type="entry name" value="Cysteine proteinases"/>
    <property type="match status" value="1"/>
</dbReference>
<dbReference type="InterPro" id="IPR003653">
    <property type="entry name" value="Peptidase_C48_C"/>
</dbReference>
<reference evidence="6 7" key="1">
    <citation type="submission" date="2019-12" db="EMBL/GenBank/DDBJ databases">
        <authorList>
            <person name="Alioto T."/>
            <person name="Alioto T."/>
            <person name="Gomez Garrido J."/>
        </authorList>
    </citation>
    <scope>NUCLEOTIDE SEQUENCE [LARGE SCALE GENOMIC DNA]</scope>
</reference>
<evidence type="ECO:0000256" key="2">
    <source>
        <dbReference type="ARBA" id="ARBA00022670"/>
    </source>
</evidence>
<dbReference type="Pfam" id="PF02902">
    <property type="entry name" value="Peptidase_C48"/>
    <property type="match status" value="1"/>
</dbReference>
<dbReference type="GO" id="GO:0006508">
    <property type="term" value="P:proteolysis"/>
    <property type="evidence" value="ECO:0007669"/>
    <property type="project" value="UniProtKB-KW"/>
</dbReference>
<evidence type="ECO:0000313" key="7">
    <source>
        <dbReference type="Proteomes" id="UP000594638"/>
    </source>
</evidence>
<accession>A0A8S0S4A0</accession>
<evidence type="ECO:0000256" key="4">
    <source>
        <dbReference type="SAM" id="MobiDB-lite"/>
    </source>
</evidence>
<keyword evidence="7" id="KW-1185">Reference proteome</keyword>
<dbReference type="Proteomes" id="UP000594638">
    <property type="component" value="Unassembled WGS sequence"/>
</dbReference>
<keyword evidence="2 6" id="KW-0645">Protease</keyword>
<dbReference type="AlphaFoldDB" id="A0A8S0S4A0"/>
<evidence type="ECO:0000256" key="3">
    <source>
        <dbReference type="ARBA" id="ARBA00022801"/>
    </source>
</evidence>
<evidence type="ECO:0000256" key="1">
    <source>
        <dbReference type="ARBA" id="ARBA00005234"/>
    </source>
</evidence>
<dbReference type="GO" id="GO:0008234">
    <property type="term" value="F:cysteine-type peptidase activity"/>
    <property type="evidence" value="ECO:0007669"/>
    <property type="project" value="InterPro"/>
</dbReference>
<evidence type="ECO:0000259" key="5">
    <source>
        <dbReference type="PROSITE" id="PS50600"/>
    </source>
</evidence>
<feature type="region of interest" description="Disordered" evidence="4">
    <location>
        <begin position="98"/>
        <end position="117"/>
    </location>
</feature>
<comment type="similarity">
    <text evidence="1">Belongs to the peptidase C48 family.</text>
</comment>
<feature type="region of interest" description="Disordered" evidence="4">
    <location>
        <begin position="1"/>
        <end position="43"/>
    </location>
</feature>
<gene>
    <name evidence="6" type="ORF">OLEA9_A099282</name>
</gene>
<dbReference type="Gene3D" id="3.40.395.10">
    <property type="entry name" value="Adenoviral Proteinase, Chain A"/>
    <property type="match status" value="1"/>
</dbReference>
<feature type="compositionally biased region" description="Polar residues" evidence="4">
    <location>
        <begin position="34"/>
        <end position="43"/>
    </location>
</feature>